<dbReference type="InterPro" id="IPR045242">
    <property type="entry name" value="Syntaxin"/>
</dbReference>
<dbReference type="AlphaFoldDB" id="A0A167PC78"/>
<dbReference type="SMART" id="SM00397">
    <property type="entry name" value="t_SNARE"/>
    <property type="match status" value="1"/>
</dbReference>
<dbReference type="STRING" id="763407.A0A167PC78"/>
<dbReference type="GO" id="GO:0000149">
    <property type="term" value="F:SNARE binding"/>
    <property type="evidence" value="ECO:0007669"/>
    <property type="project" value="TreeGrafter"/>
</dbReference>
<dbReference type="Pfam" id="PF00804">
    <property type="entry name" value="Syntaxin"/>
    <property type="match status" value="1"/>
</dbReference>
<dbReference type="GO" id="GO:0031201">
    <property type="term" value="C:SNARE complex"/>
    <property type="evidence" value="ECO:0007669"/>
    <property type="project" value="TreeGrafter"/>
</dbReference>
<feature type="domain" description="T-SNARE coiled-coil homology" evidence="7">
    <location>
        <begin position="153"/>
        <end position="215"/>
    </location>
</feature>
<dbReference type="PROSITE" id="PS50192">
    <property type="entry name" value="T_SNARE"/>
    <property type="match status" value="1"/>
</dbReference>
<dbReference type="GO" id="GO:0048278">
    <property type="term" value="P:vesicle docking"/>
    <property type="evidence" value="ECO:0007669"/>
    <property type="project" value="TreeGrafter"/>
</dbReference>
<dbReference type="GO" id="GO:0012505">
    <property type="term" value="C:endomembrane system"/>
    <property type="evidence" value="ECO:0007669"/>
    <property type="project" value="TreeGrafter"/>
</dbReference>
<dbReference type="Proteomes" id="UP000077315">
    <property type="component" value="Unassembled WGS sequence"/>
</dbReference>
<dbReference type="GO" id="GO:0005484">
    <property type="term" value="F:SNAP receptor activity"/>
    <property type="evidence" value="ECO:0007669"/>
    <property type="project" value="TreeGrafter"/>
</dbReference>
<dbReference type="FunCoup" id="A0A167PC78">
    <property type="interactions" value="271"/>
</dbReference>
<dbReference type="SMART" id="SM00503">
    <property type="entry name" value="SynN"/>
    <property type="match status" value="1"/>
</dbReference>
<dbReference type="PANTHER" id="PTHR19957">
    <property type="entry name" value="SYNTAXIN"/>
    <property type="match status" value="1"/>
</dbReference>
<accession>A0A167PC78</accession>
<evidence type="ECO:0000256" key="3">
    <source>
        <dbReference type="ARBA" id="ARBA00022692"/>
    </source>
</evidence>
<dbReference type="Pfam" id="PF05739">
    <property type="entry name" value="SNARE"/>
    <property type="match status" value="1"/>
</dbReference>
<feature type="non-terminal residue" evidence="8">
    <location>
        <position position="1"/>
    </location>
</feature>
<dbReference type="RefSeq" id="XP_018295688.1">
    <property type="nucleotide sequence ID" value="XM_018428075.1"/>
</dbReference>
<dbReference type="GeneID" id="28988981"/>
<comment type="similarity">
    <text evidence="2">Belongs to the syntaxin family.</text>
</comment>
<proteinExistence type="inferred from homology"/>
<keyword evidence="3 6" id="KW-0812">Transmembrane</keyword>
<organism evidence="8 9">
    <name type="scientific">Phycomyces blakesleeanus (strain ATCC 8743b / DSM 1359 / FGSC 10004 / NBRC 33097 / NRRL 1555)</name>
    <dbReference type="NCBI Taxonomy" id="763407"/>
    <lineage>
        <taxon>Eukaryota</taxon>
        <taxon>Fungi</taxon>
        <taxon>Fungi incertae sedis</taxon>
        <taxon>Mucoromycota</taxon>
        <taxon>Mucoromycotina</taxon>
        <taxon>Mucoromycetes</taxon>
        <taxon>Mucorales</taxon>
        <taxon>Phycomycetaceae</taxon>
        <taxon>Phycomyces</taxon>
    </lineage>
</organism>
<sequence length="282" mass="32891">IERLKNEVVIVSSNVDEIDQLHNSSIASYNEQQLKTISEQLQRLKTQTQKLNLDIKNRIKTVETANAHFPNSSDAQIRRTQTMTLRKRFIDTIQRYQDLERSYEQKYRQRVERQIRIGKFEEVDQLIGSNETPQIFAQSIMQAGRRGQANAVLSEVQLRNDDIKNIEKTILELHQLFMDMAMMVEQQGEVLNQTEQHAENTTHDVETGHNHLIKAIKSARATRAKKWCCFVLFLILCVVIAILVWWFGFNHKVNEVFNYRSFEGYILYSHLDSVQQGVGDNP</sequence>
<keyword evidence="9" id="KW-1185">Reference proteome</keyword>
<dbReference type="OrthoDB" id="10255013at2759"/>
<evidence type="ECO:0000256" key="5">
    <source>
        <dbReference type="ARBA" id="ARBA00023136"/>
    </source>
</evidence>
<dbReference type="EMBL" id="KV440974">
    <property type="protein sequence ID" value="OAD77648.1"/>
    <property type="molecule type" value="Genomic_DNA"/>
</dbReference>
<keyword evidence="5 6" id="KW-0472">Membrane</keyword>
<reference evidence="9" key="1">
    <citation type="submission" date="2015-06" db="EMBL/GenBank/DDBJ databases">
        <title>Expansion of signal transduction pathways in fungi by whole-genome duplication.</title>
        <authorList>
            <consortium name="DOE Joint Genome Institute"/>
            <person name="Corrochano L.M."/>
            <person name="Kuo A."/>
            <person name="Marcet-Houben M."/>
            <person name="Polaino S."/>
            <person name="Salamov A."/>
            <person name="Villalobos J.M."/>
            <person name="Alvarez M.I."/>
            <person name="Avalos J."/>
            <person name="Benito E.P."/>
            <person name="Benoit I."/>
            <person name="Burger G."/>
            <person name="Camino L.P."/>
            <person name="Canovas D."/>
            <person name="Cerda-Olmedo E."/>
            <person name="Cheng J.-F."/>
            <person name="Dominguez A."/>
            <person name="Elias M."/>
            <person name="Eslava A.P."/>
            <person name="Glaser F."/>
            <person name="Grimwood J."/>
            <person name="Gutierrez G."/>
            <person name="Heitman J."/>
            <person name="Henrissat B."/>
            <person name="Iturriaga E.A."/>
            <person name="Lang B.F."/>
            <person name="Lavin J.L."/>
            <person name="Lee S."/>
            <person name="Li W."/>
            <person name="Lindquist E."/>
            <person name="Lopez-Garcia S."/>
            <person name="Luque E.M."/>
            <person name="Marcos A.T."/>
            <person name="Martin J."/>
            <person name="McCluskey K."/>
            <person name="Medina H.R."/>
            <person name="Miralles-Duran A."/>
            <person name="Miyazaki A."/>
            <person name="Munoz-Torres E."/>
            <person name="Oguiza J.A."/>
            <person name="Ohm R."/>
            <person name="Olmedo M."/>
            <person name="Orejas M."/>
            <person name="Ortiz-Castellanos L."/>
            <person name="Pisabarro A.G."/>
            <person name="Rodriguez-Romero J."/>
            <person name="Ruiz-Herrera J."/>
            <person name="Ruiz-Vazquez R."/>
            <person name="Sanz C."/>
            <person name="Schackwitz W."/>
            <person name="Schmutz J."/>
            <person name="Shahriari M."/>
            <person name="Shelest E."/>
            <person name="Silva-Franco F."/>
            <person name="Soanes D."/>
            <person name="Syed K."/>
            <person name="Tagua V.G."/>
            <person name="Talbot N.J."/>
            <person name="Thon M."/>
            <person name="De vries R.P."/>
            <person name="Wiebenga A."/>
            <person name="Yadav J.S."/>
            <person name="Braun E.L."/>
            <person name="Baker S."/>
            <person name="Garre V."/>
            <person name="Horwitz B."/>
            <person name="Torres-Martinez S."/>
            <person name="Idnurm A."/>
            <person name="Herrera-Estrella A."/>
            <person name="Gabaldon T."/>
            <person name="Grigoriev I.V."/>
        </authorList>
    </citation>
    <scope>NUCLEOTIDE SEQUENCE [LARGE SCALE GENOMIC DNA]</scope>
    <source>
        <strain evidence="9">NRRL 1555(-)</strain>
    </source>
</reference>
<evidence type="ECO:0000256" key="4">
    <source>
        <dbReference type="ARBA" id="ARBA00022989"/>
    </source>
</evidence>
<evidence type="ECO:0000256" key="1">
    <source>
        <dbReference type="ARBA" id="ARBA00004211"/>
    </source>
</evidence>
<dbReference type="InterPro" id="IPR010989">
    <property type="entry name" value="SNARE"/>
</dbReference>
<evidence type="ECO:0000256" key="2">
    <source>
        <dbReference type="ARBA" id="ARBA00009063"/>
    </source>
</evidence>
<dbReference type="GO" id="GO:0006887">
    <property type="term" value="P:exocytosis"/>
    <property type="evidence" value="ECO:0007669"/>
    <property type="project" value="TreeGrafter"/>
</dbReference>
<keyword evidence="4 6" id="KW-1133">Transmembrane helix</keyword>
<evidence type="ECO:0000313" key="9">
    <source>
        <dbReference type="Proteomes" id="UP000077315"/>
    </source>
</evidence>
<evidence type="ECO:0000259" key="7">
    <source>
        <dbReference type="PROSITE" id="PS50192"/>
    </source>
</evidence>
<dbReference type="VEuPathDB" id="FungiDB:PHYBLDRAFT_108869"/>
<dbReference type="GO" id="GO:0006906">
    <property type="term" value="P:vesicle fusion"/>
    <property type="evidence" value="ECO:0007669"/>
    <property type="project" value="TreeGrafter"/>
</dbReference>
<gene>
    <name evidence="8" type="ORF">PHYBLDRAFT_108869</name>
</gene>
<evidence type="ECO:0000313" key="8">
    <source>
        <dbReference type="EMBL" id="OAD77648.1"/>
    </source>
</evidence>
<dbReference type="GO" id="GO:0006886">
    <property type="term" value="P:intracellular protein transport"/>
    <property type="evidence" value="ECO:0007669"/>
    <property type="project" value="TreeGrafter"/>
</dbReference>
<evidence type="ECO:0000256" key="6">
    <source>
        <dbReference type="SAM" id="Phobius"/>
    </source>
</evidence>
<feature type="transmembrane region" description="Helical" evidence="6">
    <location>
        <begin position="227"/>
        <end position="248"/>
    </location>
</feature>
<comment type="subcellular location">
    <subcellularLocation>
        <location evidence="1">Membrane</location>
        <topology evidence="1">Single-pass type IV membrane protein</topology>
    </subcellularLocation>
</comment>
<dbReference type="PANTHER" id="PTHR19957:SF307">
    <property type="entry name" value="PROTEIN SSO1-RELATED"/>
    <property type="match status" value="1"/>
</dbReference>
<dbReference type="Gene3D" id="1.20.58.70">
    <property type="match status" value="1"/>
</dbReference>
<dbReference type="CDD" id="cd15849">
    <property type="entry name" value="SNARE_Sso1"/>
    <property type="match status" value="1"/>
</dbReference>
<dbReference type="Gene3D" id="1.20.5.110">
    <property type="match status" value="1"/>
</dbReference>
<dbReference type="InterPro" id="IPR000727">
    <property type="entry name" value="T_SNARE_dom"/>
</dbReference>
<dbReference type="GO" id="GO:0005886">
    <property type="term" value="C:plasma membrane"/>
    <property type="evidence" value="ECO:0007669"/>
    <property type="project" value="TreeGrafter"/>
</dbReference>
<dbReference type="InterPro" id="IPR006011">
    <property type="entry name" value="Syntaxin_N"/>
</dbReference>
<protein>
    <recommendedName>
        <fullName evidence="7">t-SNARE coiled-coil homology domain-containing protein</fullName>
    </recommendedName>
</protein>
<dbReference type="SUPFAM" id="SSF47661">
    <property type="entry name" value="t-snare proteins"/>
    <property type="match status" value="1"/>
</dbReference>
<dbReference type="InParanoid" id="A0A167PC78"/>
<name>A0A167PC78_PHYB8</name>